<evidence type="ECO:0000313" key="3">
    <source>
        <dbReference type="EMBL" id="GAA0314458.1"/>
    </source>
</evidence>
<accession>A0ABN0VQ46</accession>
<comment type="caution">
    <text evidence="3">The sequence shown here is derived from an EMBL/GenBank/DDBJ whole genome shotgun (WGS) entry which is preliminary data.</text>
</comment>
<organism evidence="3 4">
    <name type="scientific">Streptomyces polychromogenes</name>
    <dbReference type="NCBI Taxonomy" id="67342"/>
    <lineage>
        <taxon>Bacteria</taxon>
        <taxon>Bacillati</taxon>
        <taxon>Actinomycetota</taxon>
        <taxon>Actinomycetes</taxon>
        <taxon>Kitasatosporales</taxon>
        <taxon>Streptomycetaceae</taxon>
        <taxon>Streptomyces</taxon>
    </lineage>
</organism>
<dbReference type="Proteomes" id="UP001501867">
    <property type="component" value="Unassembled WGS sequence"/>
</dbReference>
<gene>
    <name evidence="3" type="ORF">GCM10010302_62010</name>
</gene>
<sequence length="102" mass="11117">MAIMFIMELMYTAPIEDVEEAMDAHIAWLDEYYASGVFLASGRKVPREGGVILARGVSRAEVEQIAAGDPFVLAGVCEYRITEFIASKTSAGLTEVRESLPS</sequence>
<proteinExistence type="inferred from homology"/>
<name>A0ABN0VQ46_9ACTN</name>
<evidence type="ECO:0000259" key="2">
    <source>
        <dbReference type="Pfam" id="PF03795"/>
    </source>
</evidence>
<evidence type="ECO:0000313" key="4">
    <source>
        <dbReference type="Proteomes" id="UP001501867"/>
    </source>
</evidence>
<keyword evidence="4" id="KW-1185">Reference proteome</keyword>
<dbReference type="Pfam" id="PF03795">
    <property type="entry name" value="YCII"/>
    <property type="match status" value="1"/>
</dbReference>
<dbReference type="PANTHER" id="PTHR37828:SF1">
    <property type="entry name" value="YCII-RELATED DOMAIN-CONTAINING PROTEIN"/>
    <property type="match status" value="1"/>
</dbReference>
<dbReference type="Gene3D" id="3.30.70.1060">
    <property type="entry name" value="Dimeric alpha+beta barrel"/>
    <property type="match status" value="1"/>
</dbReference>
<dbReference type="InterPro" id="IPR011008">
    <property type="entry name" value="Dimeric_a/b-barrel"/>
</dbReference>
<dbReference type="EMBL" id="BAAABV010000024">
    <property type="protein sequence ID" value="GAA0314458.1"/>
    <property type="molecule type" value="Genomic_DNA"/>
</dbReference>
<dbReference type="InterPro" id="IPR005545">
    <property type="entry name" value="YCII"/>
</dbReference>
<dbReference type="PANTHER" id="PTHR37828">
    <property type="entry name" value="GSR2449 PROTEIN"/>
    <property type="match status" value="1"/>
</dbReference>
<protein>
    <submittedName>
        <fullName evidence="3">YciI family protein</fullName>
    </submittedName>
</protein>
<comment type="similarity">
    <text evidence="1">Belongs to the YciI family.</text>
</comment>
<feature type="domain" description="YCII-related" evidence="2">
    <location>
        <begin position="4"/>
        <end position="84"/>
    </location>
</feature>
<evidence type="ECO:0000256" key="1">
    <source>
        <dbReference type="ARBA" id="ARBA00007689"/>
    </source>
</evidence>
<dbReference type="SUPFAM" id="SSF54909">
    <property type="entry name" value="Dimeric alpha+beta barrel"/>
    <property type="match status" value="1"/>
</dbReference>
<reference evidence="3 4" key="1">
    <citation type="journal article" date="2019" name="Int. J. Syst. Evol. Microbiol.">
        <title>The Global Catalogue of Microorganisms (GCM) 10K type strain sequencing project: providing services to taxonomists for standard genome sequencing and annotation.</title>
        <authorList>
            <consortium name="The Broad Institute Genomics Platform"/>
            <consortium name="The Broad Institute Genome Sequencing Center for Infectious Disease"/>
            <person name="Wu L."/>
            <person name="Ma J."/>
        </authorList>
    </citation>
    <scope>NUCLEOTIDE SEQUENCE [LARGE SCALE GENOMIC DNA]</scope>
    <source>
        <strain evidence="3 4">JCM 4505</strain>
    </source>
</reference>